<gene>
    <name evidence="5" type="ORF">BSL78_11960</name>
</gene>
<keyword evidence="6" id="KW-1185">Reference proteome</keyword>
<dbReference type="Proteomes" id="UP000230750">
    <property type="component" value="Unassembled WGS sequence"/>
</dbReference>
<dbReference type="PANTHER" id="PTHR21637">
    <property type="entry name" value="BTB/POZ DOMAIN-CONTAINING PROTEIN 10-RELATED"/>
    <property type="match status" value="1"/>
</dbReference>
<name>A0A2G8KT37_STIJA</name>
<organism evidence="5 6">
    <name type="scientific">Stichopus japonicus</name>
    <name type="common">Sea cucumber</name>
    <dbReference type="NCBI Taxonomy" id="307972"/>
    <lineage>
        <taxon>Eukaryota</taxon>
        <taxon>Metazoa</taxon>
        <taxon>Echinodermata</taxon>
        <taxon>Eleutherozoa</taxon>
        <taxon>Echinozoa</taxon>
        <taxon>Holothuroidea</taxon>
        <taxon>Aspidochirotacea</taxon>
        <taxon>Aspidochirotida</taxon>
        <taxon>Stichopodidae</taxon>
        <taxon>Apostichopus</taxon>
    </lineage>
</organism>
<dbReference type="GO" id="GO:0005737">
    <property type="term" value="C:cytoplasm"/>
    <property type="evidence" value="ECO:0007669"/>
    <property type="project" value="UniProtKB-SubCell"/>
</dbReference>
<dbReference type="OrthoDB" id="10034757at2759"/>
<feature type="compositionally biased region" description="Polar residues" evidence="3">
    <location>
        <begin position="1"/>
        <end position="15"/>
    </location>
</feature>
<dbReference type="STRING" id="307972.A0A2G8KT37"/>
<dbReference type="InterPro" id="IPR039885">
    <property type="entry name" value="BTBD10/KCTD20_BTB/POZ"/>
</dbReference>
<evidence type="ECO:0000256" key="2">
    <source>
        <dbReference type="ARBA" id="ARBA00022490"/>
    </source>
</evidence>
<reference evidence="5 6" key="1">
    <citation type="journal article" date="2017" name="PLoS Biol.">
        <title>The sea cucumber genome provides insights into morphological evolution and visceral regeneration.</title>
        <authorList>
            <person name="Zhang X."/>
            <person name="Sun L."/>
            <person name="Yuan J."/>
            <person name="Sun Y."/>
            <person name="Gao Y."/>
            <person name="Zhang L."/>
            <person name="Li S."/>
            <person name="Dai H."/>
            <person name="Hamel J.F."/>
            <person name="Liu C."/>
            <person name="Yu Y."/>
            <person name="Liu S."/>
            <person name="Lin W."/>
            <person name="Guo K."/>
            <person name="Jin S."/>
            <person name="Xu P."/>
            <person name="Storey K.B."/>
            <person name="Huan P."/>
            <person name="Zhang T."/>
            <person name="Zhou Y."/>
            <person name="Zhang J."/>
            <person name="Lin C."/>
            <person name="Li X."/>
            <person name="Xing L."/>
            <person name="Huo D."/>
            <person name="Sun M."/>
            <person name="Wang L."/>
            <person name="Mercier A."/>
            <person name="Li F."/>
            <person name="Yang H."/>
            <person name="Xiang J."/>
        </authorList>
    </citation>
    <scope>NUCLEOTIDE SEQUENCE [LARGE SCALE GENOMIC DNA]</scope>
    <source>
        <strain evidence="5">Shaxun</strain>
        <tissue evidence="5">Muscle</tissue>
    </source>
</reference>
<comment type="caution">
    <text evidence="5">The sequence shown here is derived from an EMBL/GenBank/DDBJ whole genome shotgun (WGS) entry which is preliminary data.</text>
</comment>
<feature type="compositionally biased region" description="Low complexity" evidence="3">
    <location>
        <begin position="245"/>
        <end position="258"/>
    </location>
</feature>
<evidence type="ECO:0000313" key="6">
    <source>
        <dbReference type="Proteomes" id="UP000230750"/>
    </source>
</evidence>
<dbReference type="PANTHER" id="PTHR21637:SF0">
    <property type="entry name" value="AT10158P"/>
    <property type="match status" value="1"/>
</dbReference>
<feature type="domain" description="BTBD10/KCTD20 BTB/POZ" evidence="4">
    <location>
        <begin position="27"/>
        <end position="73"/>
    </location>
</feature>
<dbReference type="GO" id="GO:0042327">
    <property type="term" value="P:positive regulation of phosphorylation"/>
    <property type="evidence" value="ECO:0007669"/>
    <property type="project" value="TreeGrafter"/>
</dbReference>
<dbReference type="Pfam" id="PF16017">
    <property type="entry name" value="BTB_3"/>
    <property type="match status" value="1"/>
</dbReference>
<feature type="region of interest" description="Disordered" evidence="3">
    <location>
        <begin position="242"/>
        <end position="280"/>
    </location>
</feature>
<accession>A0A2G8KT37</accession>
<feature type="region of interest" description="Disordered" evidence="3">
    <location>
        <begin position="1"/>
        <end position="23"/>
    </location>
</feature>
<proteinExistence type="predicted"/>
<keyword evidence="2" id="KW-0963">Cytoplasm</keyword>
<comment type="subcellular location">
    <subcellularLocation>
        <location evidence="1">Cytoplasm</location>
    </subcellularLocation>
</comment>
<evidence type="ECO:0000256" key="3">
    <source>
        <dbReference type="SAM" id="MobiDB-lite"/>
    </source>
</evidence>
<dbReference type="AlphaFoldDB" id="A0A2G8KT37"/>
<evidence type="ECO:0000313" key="5">
    <source>
        <dbReference type="EMBL" id="PIK51169.1"/>
    </source>
</evidence>
<evidence type="ECO:0000259" key="4">
    <source>
        <dbReference type="Pfam" id="PF16017"/>
    </source>
</evidence>
<dbReference type="EMBL" id="MRZV01000386">
    <property type="protein sequence ID" value="PIK51169.1"/>
    <property type="molecule type" value="Genomic_DNA"/>
</dbReference>
<evidence type="ECO:0000256" key="1">
    <source>
        <dbReference type="ARBA" id="ARBA00004496"/>
    </source>
</evidence>
<dbReference type="InterPro" id="IPR039886">
    <property type="entry name" value="BTBD10/KCTD20"/>
</dbReference>
<sequence>MSDDVSNSPTHSCLKNPSGVGEGPQSTSLEFYKQGIIRCPPSLEVSDLREACDYLLIPFNDRSIRCQNLRSFLHEISNDGAREEFEKFLDALILPEMVSCARRGERECHIVILLEEDVVEWDEEYPPAAGEENAQGCLLSRSHICVLFQCILHCTLLYRFFRYIENREVAKSVLTERGLKKIRLGIEGYPTYKEKVKLRPGNKPEVIYNYVQRPFIRLSWEKEENKSRHVDFQCVRSRSIPNLASVSSDPPVNPDNNPQPEGIALMQQPQELNYGDEDPN</sequence>
<protein>
    <submittedName>
        <fullName evidence="5">Putative BTB/POZ domain-containing protein KCTD20 isoform X1</fullName>
    </submittedName>
</protein>